<dbReference type="InterPro" id="IPR053183">
    <property type="entry name" value="ASL1"/>
</dbReference>
<dbReference type="SUPFAM" id="SSF49373">
    <property type="entry name" value="Invasin/intimin cell-adhesion fragments"/>
    <property type="match status" value="1"/>
</dbReference>
<dbReference type="InterPro" id="IPR013320">
    <property type="entry name" value="ConA-like_dom_sf"/>
</dbReference>
<dbReference type="SUPFAM" id="SSF49265">
    <property type="entry name" value="Fibronectin type III"/>
    <property type="match status" value="1"/>
</dbReference>
<dbReference type="Gene3D" id="3.20.20.80">
    <property type="entry name" value="Glycosidases"/>
    <property type="match status" value="1"/>
</dbReference>
<dbReference type="InterPro" id="IPR026444">
    <property type="entry name" value="Secre_tail"/>
</dbReference>
<accession>A0A437L361</accession>
<dbReference type="InterPro" id="IPR003961">
    <property type="entry name" value="FN3_dom"/>
</dbReference>
<dbReference type="EMBL" id="SACJ01000001">
    <property type="protein sequence ID" value="RVT79762.1"/>
    <property type="molecule type" value="Genomic_DNA"/>
</dbReference>
<reference evidence="3 4" key="1">
    <citation type="submission" date="2019-01" db="EMBL/GenBank/DDBJ databases">
        <authorList>
            <person name="Chen W.-M."/>
        </authorList>
    </citation>
    <scope>NUCLEOTIDE SEQUENCE [LARGE SCALE GENOMIC DNA]</scope>
    <source>
        <strain evidence="3 4">BBQ-12</strain>
    </source>
</reference>
<keyword evidence="4" id="KW-1185">Reference proteome</keyword>
<dbReference type="PANTHER" id="PTHR34154:SF3">
    <property type="entry name" value="ALKALI-SENSITIVE LINKAGE PROTEIN 1"/>
    <property type="match status" value="1"/>
</dbReference>
<protein>
    <submittedName>
        <fullName evidence="3">T9SS type A sorting domain-containing protein</fullName>
    </submittedName>
</protein>
<dbReference type="InterPro" id="IPR008964">
    <property type="entry name" value="Invasin/intimin_cell_adhesion"/>
</dbReference>
<organism evidence="3 4">
    <name type="scientific">Flavobacterium sufflavum</name>
    <dbReference type="NCBI Taxonomy" id="1921138"/>
    <lineage>
        <taxon>Bacteria</taxon>
        <taxon>Pseudomonadati</taxon>
        <taxon>Bacteroidota</taxon>
        <taxon>Flavobacteriia</taxon>
        <taxon>Flavobacteriales</taxon>
        <taxon>Flavobacteriaceae</taxon>
        <taxon>Flavobacterium</taxon>
    </lineage>
</organism>
<dbReference type="Gene3D" id="2.60.40.10">
    <property type="entry name" value="Immunoglobulins"/>
    <property type="match status" value="2"/>
</dbReference>
<dbReference type="Gene3D" id="2.60.40.740">
    <property type="match status" value="1"/>
</dbReference>
<name>A0A437L361_9FLAO</name>
<dbReference type="SUPFAM" id="SSF49899">
    <property type="entry name" value="Concanavalin A-like lectins/glucanases"/>
    <property type="match status" value="1"/>
</dbReference>
<dbReference type="SMART" id="SM00060">
    <property type="entry name" value="FN3"/>
    <property type="match status" value="2"/>
</dbReference>
<dbReference type="GO" id="GO:0004553">
    <property type="term" value="F:hydrolase activity, hydrolyzing O-glycosyl compounds"/>
    <property type="evidence" value="ECO:0007669"/>
    <property type="project" value="UniProtKB-ARBA"/>
</dbReference>
<evidence type="ECO:0000313" key="4">
    <source>
        <dbReference type="Proteomes" id="UP000285211"/>
    </source>
</evidence>
<comment type="caution">
    <text evidence="3">The sequence shown here is derived from an EMBL/GenBank/DDBJ whole genome shotgun (WGS) entry which is preliminary data.</text>
</comment>
<dbReference type="Gene3D" id="2.60.120.200">
    <property type="match status" value="1"/>
</dbReference>
<dbReference type="PROSITE" id="PS50853">
    <property type="entry name" value="FN3"/>
    <property type="match status" value="1"/>
</dbReference>
<dbReference type="Pfam" id="PF13385">
    <property type="entry name" value="Laminin_G_3"/>
    <property type="match status" value="1"/>
</dbReference>
<dbReference type="Proteomes" id="UP000285211">
    <property type="component" value="Unassembled WGS sequence"/>
</dbReference>
<dbReference type="Pfam" id="PF18962">
    <property type="entry name" value="Por_Secre_tail"/>
    <property type="match status" value="1"/>
</dbReference>
<gene>
    <name evidence="3" type="ORF">EOD40_01235</name>
</gene>
<dbReference type="InterPro" id="IPR017853">
    <property type="entry name" value="GH"/>
</dbReference>
<dbReference type="Gene3D" id="2.60.20.10">
    <property type="entry name" value="Crystallins"/>
    <property type="match status" value="1"/>
</dbReference>
<feature type="domain" description="Fibronectin type-III" evidence="2">
    <location>
        <begin position="1105"/>
        <end position="1193"/>
    </location>
</feature>
<keyword evidence="1" id="KW-0732">Signal</keyword>
<dbReference type="GO" id="GO:0071966">
    <property type="term" value="P:fungal-type cell wall polysaccharide metabolic process"/>
    <property type="evidence" value="ECO:0007669"/>
    <property type="project" value="TreeGrafter"/>
</dbReference>
<evidence type="ECO:0000259" key="2">
    <source>
        <dbReference type="PROSITE" id="PS50853"/>
    </source>
</evidence>
<dbReference type="InterPro" id="IPR024655">
    <property type="entry name" value="Asl1_glyco_hydro_catalytic"/>
</dbReference>
<evidence type="ECO:0000313" key="3">
    <source>
        <dbReference type="EMBL" id="RVT79762.1"/>
    </source>
</evidence>
<dbReference type="InterPro" id="IPR036116">
    <property type="entry name" value="FN3_sf"/>
</dbReference>
<dbReference type="Gene3D" id="2.60.40.1080">
    <property type="match status" value="2"/>
</dbReference>
<evidence type="ECO:0000256" key="1">
    <source>
        <dbReference type="ARBA" id="ARBA00022729"/>
    </source>
</evidence>
<dbReference type="CDD" id="cd00063">
    <property type="entry name" value="FN3"/>
    <property type="match status" value="1"/>
</dbReference>
<sequence length="2037" mass="220290">MRKNYAVLLLFLTAFVYKIRAQAPSLPVKTGLNTSLSGSRTFSSSTGSDIVSFPLSNPNEFTLEVKAKINAAQGRGLDVELKNASGLGVRTSLDKTTFNNSTSLSSISNLSTSVDNGQEQTYRYAVKDGVAHIYQDGHYLTSKTLDLVSDANAATQTIVYGADNMLGRWAGIVGNNSGKPTDYGWANTYASLPWNTANSTSGVRYLDVTSGHTYESDNSVFKGRIMYIRWDGSAYSSSTYSYPVKLEKGLQYEFSWLYEYISNASAGVKMNVAISSAANGTGVLTSKTFVTGSANKLRKGDFTFVSQVDGTYYVTITGDYALFAIANLKLKSTNLINPWDGLAENNAGKPSDYGWINPAAATLFNTANATSGVRYVDVTSGHTFESDGSNYSGRLMYIRWDSSVVENSTYSFPVQLEASRDYQFSWIYDYISNGAPNDKMKVSITDATGTVLSSKTFTSGAINKLRKGDLSFQSQTAGTYYINISGDKALFGIADLKVALESVPKIVIGKNYTDGAVNMEVSSVTYEDAAYAPEKVIAAATQTLETTTNLNVGALSKTKMVLKSSASLYLNNGYNPLINSTVDLNSTDARVYFENIRPSEVISSYLNLITLNGVAASNNANVFVANYGNGAVVVPHSVDYEPLEVFSGENYGGDAKTYKIVTPYTNLGSFDNNIKSFKLKKGYMVTFASNSNGTGYSRVYIAESQDLLVPVLPAYLNGTISFVRTMRWNEVTKKGLAGGGQDAQAASNISWYYNWNTGGTTTPNIEYVPIRQTLYWPDFGPANTKEGYTHFLGYNEPDRPDQSNMTVDQAIGGWPGLMQSGLRLGSPVTSDPFNAWLGNFMTQAEAKNYRVDYMVLHCYWYKTAAQWASDLQYIYDKYKRPIWITEWNIGANWTGNSFPDGPVMLTDANATKHKNDLIAVLNVLESANYVERYSIYNWVQDSRAMYVTIDDAFKTRNPNWASYAWLQTAPVISTSANSYTVLTPAGEYYAKNASKKAYTPTREFVSVWKPLVETLSYKLSSDYKNITINWTGLNQDLVNKYVIERRLEGETDFSVFYDSTNYAALSVNDTVHSKAEYRMKVIGKDNAETAYSNVITFTKAVVADAPVGVTGEAIATSIINLSWPAVDRAESYNVMRATSVDGTYEVIAPYVTGTSFQDTGLTKNTNYYYAITALNSGGESAKSTPILVKTPDFVIPDEVSNFVLASGDAKVKLAWDKMYDAQFYVKRSTSESGPFTTIGTAESGNYVDLTALNGITYYYKIVAFNEIGEGTESEVIVSRPNLGQHAYYDFSENTGLNAHDQWGNYDGILAATTSWTSGKAGTGVGFNGSSTSYITLKDGVVEGLNDFTISTWVKLNSLSNWSRIFDFGDSTGSWMALEAANGSGKLSYEIVTSGQTKNTLSSQYTMPLNQWVHLAYVQEGNIGKIIVDGVEVASGAVTVKPSALGKTKLNHLGKSKYADPFLNASVDEFKIYNRALSAAEIAESAKLGQSIMLNPLAQKEMGDADFSPATATSGLAVAYSSSDESVVNIVDGKLHILAAGITTITAAQAGNADYSAAAPQTQLVTVVKKNQIIDFASIETKLIGDPDFNPAATATSGLAVTYSSSDESVVSIVNGQIHIVSAGSCEITASQSGNNVYSPAAVVKQQLIVNKEFYIDGDHDGFGSSTVALLPVNEVSEGFATNNTDCNDSDTTVHQPIQYYVDADKDGFGSNVTAMFCTSVAPQGYATNNTDCNDNDDTVHEPILYYVDADKDGFGSNVTAMLCSSIAPEGYATNNTDCDDSKILYADNDGDGLGWGSTVACGVENNDDCDDTNALQLTARIPAVYALNAAVDEKNTIYIGYASSSLNVSVTPTGGTAPYAYVWNTNQNTQSITVSAAGTYAVLVTDAKGCQTSASIVINAINVQCGNSNDKVIICHNGKEICVSPNAVQTHLNHGDKLGSCTRTVSRNDAADKTLIVNEDTDVTVYPNPVVSEVKVKVSEVHAGAKLELYNVLGVKMKSLSLVNTLEVMSLEGLPSGSYLLRITNGDTITVKNIIKQ</sequence>
<dbReference type="PANTHER" id="PTHR34154">
    <property type="entry name" value="ALKALI-SENSITIVE LINKAGE PROTEIN 1"/>
    <property type="match status" value="1"/>
</dbReference>
<dbReference type="NCBIfam" id="TIGR04183">
    <property type="entry name" value="Por_Secre_tail"/>
    <property type="match status" value="1"/>
</dbReference>
<dbReference type="Pfam" id="PF11790">
    <property type="entry name" value="Glyco_hydro_cc"/>
    <property type="match status" value="1"/>
</dbReference>
<dbReference type="OrthoDB" id="9809583at2"/>
<dbReference type="RefSeq" id="WP_128193079.1">
    <property type="nucleotide sequence ID" value="NZ_SACJ01000001.1"/>
</dbReference>
<dbReference type="SUPFAM" id="SSF51445">
    <property type="entry name" value="(Trans)glycosidases"/>
    <property type="match status" value="1"/>
</dbReference>
<proteinExistence type="predicted"/>
<dbReference type="InterPro" id="IPR013783">
    <property type="entry name" value="Ig-like_fold"/>
</dbReference>